<sequence length="364" mass="43299">MNQLMGQNQRRSKVNESNITVNIAVSHGDKKFNLQTCVDPEWLFNVFINGIKECINCQVDLTQFKLKGLLLNDVYISQNDSRTLKTLGFTNYCTLFLTFIQNTINKRIYKVQVELKVKKIELFIEQIITTPISCVFHDILVELFQNHQLKIARPLAIFINGTEIQPYDLRQIIDFQTGKGITITIKSIDPNQKPNKSSIEKFQFALYKSKKIQRFSKKQIKIQLNDDMEVYDYNDLPLVELIQKHVTIKQTQYFRQIYFINDVILFELENIHAINDFKLEVLQLDESQEQKYYFFGDFQKKYKIRSIIDQIWYYFEEYIPINTSKIELQNFIKHNLFGPNYDNYKQELIILDDELIINYSRILN</sequence>
<keyword evidence="2" id="KW-1185">Reference proteome</keyword>
<evidence type="ECO:0000313" key="1">
    <source>
        <dbReference type="EMBL" id="CAK70194.1"/>
    </source>
</evidence>
<dbReference type="OrthoDB" id="318225at2759"/>
<organism evidence="1 2">
    <name type="scientific">Paramecium tetraurelia</name>
    <dbReference type="NCBI Taxonomy" id="5888"/>
    <lineage>
        <taxon>Eukaryota</taxon>
        <taxon>Sar</taxon>
        <taxon>Alveolata</taxon>
        <taxon>Ciliophora</taxon>
        <taxon>Intramacronucleata</taxon>
        <taxon>Oligohymenophorea</taxon>
        <taxon>Peniculida</taxon>
        <taxon>Parameciidae</taxon>
        <taxon>Paramecium</taxon>
    </lineage>
</organism>
<dbReference type="HOGENOM" id="CLU_761771_0_0_1"/>
<proteinExistence type="predicted"/>
<accession>A0CHC7</accession>
<dbReference type="GeneID" id="5023376"/>
<gene>
    <name evidence="1" type="ORF">GSPATT00038296001</name>
</gene>
<dbReference type="RefSeq" id="XP_001437591.1">
    <property type="nucleotide sequence ID" value="XM_001437554.1"/>
</dbReference>
<dbReference type="AlphaFoldDB" id="A0CHC7"/>
<protein>
    <recommendedName>
        <fullName evidence="3">Ubiquitin-like domain-containing protein</fullName>
    </recommendedName>
</protein>
<dbReference type="KEGG" id="ptm:GSPATT00038296001"/>
<dbReference type="EMBL" id="CT868075">
    <property type="protein sequence ID" value="CAK70194.1"/>
    <property type="molecule type" value="Genomic_DNA"/>
</dbReference>
<evidence type="ECO:0000313" key="2">
    <source>
        <dbReference type="Proteomes" id="UP000000600"/>
    </source>
</evidence>
<name>A0CHC7_PARTE</name>
<dbReference type="OMA" id="CVFHDIL"/>
<dbReference type="Proteomes" id="UP000000600">
    <property type="component" value="Unassembled WGS sequence"/>
</dbReference>
<dbReference type="InParanoid" id="A0CHC7"/>
<evidence type="ECO:0008006" key="3">
    <source>
        <dbReference type="Google" id="ProtNLM"/>
    </source>
</evidence>
<reference evidence="1 2" key="1">
    <citation type="journal article" date="2006" name="Nature">
        <title>Global trends of whole-genome duplications revealed by the ciliate Paramecium tetraurelia.</title>
        <authorList>
            <consortium name="Genoscope"/>
            <person name="Aury J.-M."/>
            <person name="Jaillon O."/>
            <person name="Duret L."/>
            <person name="Noel B."/>
            <person name="Jubin C."/>
            <person name="Porcel B.M."/>
            <person name="Segurens B."/>
            <person name="Daubin V."/>
            <person name="Anthouard V."/>
            <person name="Aiach N."/>
            <person name="Arnaiz O."/>
            <person name="Billaut A."/>
            <person name="Beisson J."/>
            <person name="Blanc I."/>
            <person name="Bouhouche K."/>
            <person name="Camara F."/>
            <person name="Duharcourt S."/>
            <person name="Guigo R."/>
            <person name="Gogendeau D."/>
            <person name="Katinka M."/>
            <person name="Keller A.-M."/>
            <person name="Kissmehl R."/>
            <person name="Klotz C."/>
            <person name="Koll F."/>
            <person name="Le Moue A."/>
            <person name="Lepere C."/>
            <person name="Malinsky S."/>
            <person name="Nowacki M."/>
            <person name="Nowak J.K."/>
            <person name="Plattner H."/>
            <person name="Poulain J."/>
            <person name="Ruiz F."/>
            <person name="Serrano V."/>
            <person name="Zagulski M."/>
            <person name="Dessen P."/>
            <person name="Betermier M."/>
            <person name="Weissenbach J."/>
            <person name="Scarpelli C."/>
            <person name="Schachter V."/>
            <person name="Sperling L."/>
            <person name="Meyer E."/>
            <person name="Cohen J."/>
            <person name="Wincker P."/>
        </authorList>
    </citation>
    <scope>NUCLEOTIDE SEQUENCE [LARGE SCALE GENOMIC DNA]</scope>
    <source>
        <strain evidence="1 2">Stock d4-2</strain>
    </source>
</reference>